<keyword evidence="2" id="KW-1185">Reference proteome</keyword>
<evidence type="ECO:0000313" key="2">
    <source>
        <dbReference type="Proteomes" id="UP000192328"/>
    </source>
</evidence>
<name>A0AC61PQA3_9FIRM</name>
<proteinExistence type="predicted"/>
<gene>
    <name evidence="1" type="ORF">SAMN06297397_3089</name>
</gene>
<dbReference type="EMBL" id="FWXZ01000009">
    <property type="protein sequence ID" value="SMC90869.1"/>
    <property type="molecule type" value="Genomic_DNA"/>
</dbReference>
<accession>A0AC61PQA3</accession>
<comment type="caution">
    <text evidence="1">The sequence shown here is derived from an EMBL/GenBank/DDBJ whole genome shotgun (WGS) entry which is preliminary data.</text>
</comment>
<protein>
    <submittedName>
        <fullName evidence="1">Condensin subunit Smc</fullName>
    </submittedName>
</protein>
<sequence length="1188" mass="134380">MRLKKLELYGFKSFAERTEIVFKEGITAIVGPNGSGKSNIADAVRWVLGEQSAKILRGASMQDVIFGGTQRRKPLSYCEVSLVFDNEDKSLPLDYAEILVTRRVYRSGESEYFLNRASCRLKDVVDLFRDTGIGKEGYSIIGQGRIDEILSRKGEDRRQVFEEAAGIVKFRARKEEADKKLARTQENISRVDDLLEELKNRLGPLEEDAKNARVYLDLSARLKVLDLNLFLVRSEKMETKLREADHELQNMQAVLAQNEQTIEEKTGERDARQAEIQDLDEKITSAHTALMEGMETVHKAENAARELEDRRQRRQEDRQRITEELRDAEERITELDALASESSGGSESRSASLEKLTARLEAAKAAEEQARTEEAAKEETLESHKSAMLDEMNRRASALSNQTRLTTMLNAMESRLEEVTASCEVMRTEGESLTAAVTEARERLEKETAEQDRLAASLQEARAGLETADAEVIGARAAYDKKLAEMREMDARRKILEDLSREMDGYSHAVRRVMRRAEERGDSRIRGPVSRLISVPEKYETALDMVLGNTQQHIVTEDEETAKELIEYLRERNMGRATFLPMTTVKPRLLTPQEKEVLSMPGCLGVASDLVSCDEDYRGIVENLLGRTVVAEDLSSGIPIMRRGDHAFRLVTLKGDVMHSGGSMTGGSVASGNVNLFTRERELKELTEKQTAGQDELEKLLRQMQDGQKRKDELKARSADALEQLHQQEIAVARETERLQNAEADAATHDLRLHESEAAREQLMESMMQIREQLSMAADSTEKTDKTREEMEAQAAELQQALTEARKLTAEKADETLRLTLEVNDLKHELETLQRDRARYEQDRKRMTAEQERRRTQLADMEKAEEGDLEASAAAMKDLEQGRLEQARREQICKALEEDRSGKQERLKEILAEIEGLHESRQRDTDRAHRLELSRARTEGDLKALRDRIWNTYEITDAGAEEFRMTEGFSLTEADREAAQLSAEIRALGPVNVRAVEEYADTKARTDEIIAQREDLEKAEKDLKDLITRLLASMKETFVEQFSLLQGYFSETFERLFGGGHAELILMDPEDPLNCGIEINAQPPGKKLQLLSLLSGGERTLTAIAILFATLKLKPTPFCILDEIEAALDDANIGYFADYLAEYSASTQFVVITHRKGTMERANGLYGVAMEEQGVSRMVSVSLQDYRE</sequence>
<dbReference type="Proteomes" id="UP000192328">
    <property type="component" value="Unassembled WGS sequence"/>
</dbReference>
<organism evidence="1 2">
    <name type="scientific">Aristaeella lactis</name>
    <dbReference type="NCBI Taxonomy" id="3046383"/>
    <lineage>
        <taxon>Bacteria</taxon>
        <taxon>Bacillati</taxon>
        <taxon>Bacillota</taxon>
        <taxon>Clostridia</taxon>
        <taxon>Eubacteriales</taxon>
        <taxon>Aristaeellaceae</taxon>
        <taxon>Aristaeella</taxon>
    </lineage>
</organism>
<evidence type="ECO:0000313" key="1">
    <source>
        <dbReference type="EMBL" id="SMC90869.1"/>
    </source>
</evidence>
<reference evidence="1" key="1">
    <citation type="submission" date="2017-04" db="EMBL/GenBank/DDBJ databases">
        <authorList>
            <person name="Varghese N."/>
            <person name="Submissions S."/>
        </authorList>
    </citation>
    <scope>NUCLEOTIDE SEQUENCE</scope>
    <source>
        <strain evidence="1">WTE2008</strain>
    </source>
</reference>